<dbReference type="Proteomes" id="UP000070483">
    <property type="component" value="Unassembled WGS sequence"/>
</dbReference>
<evidence type="ECO:0000313" key="1">
    <source>
        <dbReference type="EMBL" id="KXB63314.1"/>
    </source>
</evidence>
<dbReference type="Pfam" id="PF11681">
    <property type="entry name" value="Phage_Tube_PhiTE"/>
    <property type="match status" value="1"/>
</dbReference>
<dbReference type="AlphaFoldDB" id="A0A134A6I2"/>
<keyword evidence="2" id="KW-1185">Reference proteome</keyword>
<dbReference type="STRING" id="157687.HMPREF3180_01574"/>
<dbReference type="OrthoDB" id="81183at2"/>
<organism evidence="1 2">
    <name type="scientific">Leptotrichia wadei</name>
    <dbReference type="NCBI Taxonomy" id="157687"/>
    <lineage>
        <taxon>Bacteria</taxon>
        <taxon>Fusobacteriati</taxon>
        <taxon>Fusobacteriota</taxon>
        <taxon>Fusobacteriia</taxon>
        <taxon>Fusobacteriales</taxon>
        <taxon>Leptotrichiaceae</taxon>
        <taxon>Leptotrichia</taxon>
    </lineage>
</organism>
<dbReference type="InterPro" id="IPR021695">
    <property type="entry name" value="Phage_KPP10_Orf10"/>
</dbReference>
<dbReference type="EMBL" id="LSDD01000113">
    <property type="protein sequence ID" value="KXB63314.1"/>
    <property type="molecule type" value="Genomic_DNA"/>
</dbReference>
<dbReference type="PATRIC" id="fig|157687.3.peg.1566"/>
<sequence>MSTKQYNVDNVKIVLTAAGIPYAITCRHEDGFEDDPNTESSSSTIASCGQKVVNVSVDESVSITLSLLYGSSEHRTMERLHKLWKSNKGLFPMFMVITDTNINETYIYNGVSFKKKAALKYANESGTEARAWEFEAESRELVM</sequence>
<protein>
    <submittedName>
        <fullName evidence="1">Uncharacterized protein</fullName>
    </submittedName>
</protein>
<dbReference type="RefSeq" id="WP_060918216.1">
    <property type="nucleotide sequence ID" value="NZ_KQ960091.1"/>
</dbReference>
<accession>A0A134A6I2</accession>
<gene>
    <name evidence="1" type="ORF">HMPREF3180_01574</name>
</gene>
<name>A0A134A6I2_9FUSO</name>
<proteinExistence type="predicted"/>
<comment type="caution">
    <text evidence="1">The sequence shown here is derived from an EMBL/GenBank/DDBJ whole genome shotgun (WGS) entry which is preliminary data.</text>
</comment>
<evidence type="ECO:0000313" key="2">
    <source>
        <dbReference type="Proteomes" id="UP000070483"/>
    </source>
</evidence>
<reference evidence="2" key="1">
    <citation type="submission" date="2016-01" db="EMBL/GenBank/DDBJ databases">
        <authorList>
            <person name="Mitreva M."/>
            <person name="Pepin K.H."/>
            <person name="Mihindukulasuriya K.A."/>
            <person name="Fulton R."/>
            <person name="Fronick C."/>
            <person name="O'Laughlin M."/>
            <person name="Miner T."/>
            <person name="Herter B."/>
            <person name="Rosa B.A."/>
            <person name="Cordes M."/>
            <person name="Tomlinson C."/>
            <person name="Wollam A."/>
            <person name="Palsikar V.B."/>
            <person name="Mardis E.R."/>
            <person name="Wilson R.K."/>
        </authorList>
    </citation>
    <scope>NUCLEOTIDE SEQUENCE [LARGE SCALE GENOMIC DNA]</scope>
    <source>
        <strain evidence="2">KA00185</strain>
    </source>
</reference>